<comment type="caution">
    <text evidence="1">The sequence shown here is derived from an EMBL/GenBank/DDBJ whole genome shotgun (WGS) entry which is preliminary data.</text>
</comment>
<dbReference type="Proteomes" id="UP001234297">
    <property type="component" value="Chromosome 7"/>
</dbReference>
<dbReference type="EMBL" id="CM056815">
    <property type="protein sequence ID" value="KAJ8629658.1"/>
    <property type="molecule type" value="Genomic_DNA"/>
</dbReference>
<keyword evidence="2" id="KW-1185">Reference proteome</keyword>
<name>A0ACC2L949_PERAE</name>
<proteinExistence type="predicted"/>
<evidence type="ECO:0000313" key="1">
    <source>
        <dbReference type="EMBL" id="KAJ8629658.1"/>
    </source>
</evidence>
<accession>A0ACC2L949</accession>
<gene>
    <name evidence="1" type="ORF">MRB53_022981</name>
</gene>
<protein>
    <submittedName>
        <fullName evidence="1">Uncharacterized protein</fullName>
    </submittedName>
</protein>
<organism evidence="1 2">
    <name type="scientific">Persea americana</name>
    <name type="common">Avocado</name>
    <dbReference type="NCBI Taxonomy" id="3435"/>
    <lineage>
        <taxon>Eukaryota</taxon>
        <taxon>Viridiplantae</taxon>
        <taxon>Streptophyta</taxon>
        <taxon>Embryophyta</taxon>
        <taxon>Tracheophyta</taxon>
        <taxon>Spermatophyta</taxon>
        <taxon>Magnoliopsida</taxon>
        <taxon>Magnoliidae</taxon>
        <taxon>Laurales</taxon>
        <taxon>Lauraceae</taxon>
        <taxon>Persea</taxon>
    </lineage>
</organism>
<reference evidence="1 2" key="1">
    <citation type="journal article" date="2022" name="Hortic Res">
        <title>A haplotype resolved chromosomal level avocado genome allows analysis of novel avocado genes.</title>
        <authorList>
            <person name="Nath O."/>
            <person name="Fletcher S.J."/>
            <person name="Hayward A."/>
            <person name="Shaw L.M."/>
            <person name="Masouleh A.K."/>
            <person name="Furtado A."/>
            <person name="Henry R.J."/>
            <person name="Mitter N."/>
        </authorList>
    </citation>
    <scope>NUCLEOTIDE SEQUENCE [LARGE SCALE GENOMIC DNA]</scope>
    <source>
        <strain evidence="2">cv. Hass</strain>
    </source>
</reference>
<evidence type="ECO:0000313" key="2">
    <source>
        <dbReference type="Proteomes" id="UP001234297"/>
    </source>
</evidence>
<sequence length="252" mass="28118">MEGNENETQKQTSPKSKWEDNNDSHLSLLPPFTSPANPELSSAISRLRRRKLSHFPQILVSSNGEIPKSFLLLKTNAKQILIAFSGLGSLGLQHSLCVTDMGFVLNRELSSYPRHDIGFILNMELFLCLRHDMGFVLNTELICRPLAPISFSPVLHLVFHRLPGIYLSSTCEHQASFPQIDSALRKANPYLPEPDLPLPLLVSGARVVPNRGEAARLQAQFSCSKRDFTFHVESGIEYMLRGCLSCTCNQDG</sequence>